<gene>
    <name evidence="8" type="ORF">M406DRAFT_257416</name>
</gene>
<evidence type="ECO:0000256" key="5">
    <source>
        <dbReference type="ARBA" id="ARBA00023136"/>
    </source>
</evidence>
<keyword evidence="5 6" id="KW-0472">Membrane</keyword>
<evidence type="ECO:0000313" key="8">
    <source>
        <dbReference type="EMBL" id="KAF3766409.1"/>
    </source>
</evidence>
<dbReference type="PANTHER" id="PTHR10556:SF43">
    <property type="entry name" value="STEROID 5-ALPHA-REDUCTASE DET2"/>
    <property type="match status" value="1"/>
</dbReference>
<dbReference type="GO" id="GO:0016020">
    <property type="term" value="C:membrane"/>
    <property type="evidence" value="ECO:0007669"/>
    <property type="project" value="UniProtKB-SubCell"/>
</dbReference>
<dbReference type="GO" id="GO:0008202">
    <property type="term" value="P:steroid metabolic process"/>
    <property type="evidence" value="ECO:0007669"/>
    <property type="project" value="InterPro"/>
</dbReference>
<dbReference type="GO" id="GO:0003865">
    <property type="term" value="F:3-oxo-5-alpha-steroid 4-dehydrogenase activity"/>
    <property type="evidence" value="ECO:0007669"/>
    <property type="project" value="InterPro"/>
</dbReference>
<dbReference type="Pfam" id="PF02544">
    <property type="entry name" value="Steroid_dh"/>
    <property type="match status" value="2"/>
</dbReference>
<comment type="subcellular location">
    <subcellularLocation>
        <location evidence="1">Membrane</location>
        <topology evidence="1">Multi-pass membrane protein</topology>
    </subcellularLocation>
</comment>
<dbReference type="PIRSF" id="PIRSF015596">
    <property type="entry name" value="5_alpha-SR2"/>
    <property type="match status" value="1"/>
</dbReference>
<dbReference type="RefSeq" id="XP_040777370.1">
    <property type="nucleotide sequence ID" value="XM_040917174.1"/>
</dbReference>
<evidence type="ECO:0000256" key="3">
    <source>
        <dbReference type="ARBA" id="ARBA00022692"/>
    </source>
</evidence>
<evidence type="ECO:0000259" key="7">
    <source>
        <dbReference type="Pfam" id="PF02544"/>
    </source>
</evidence>
<comment type="caution">
    <text evidence="8">The sequence shown here is derived from an EMBL/GenBank/DDBJ whole genome shotgun (WGS) entry which is preliminary data.</text>
</comment>
<comment type="similarity">
    <text evidence="2">Belongs to the steroid 5-alpha reductase family.</text>
</comment>
<dbReference type="AlphaFoldDB" id="A0A9P4Y4P6"/>
<feature type="transmembrane region" description="Helical" evidence="6">
    <location>
        <begin position="116"/>
        <end position="140"/>
    </location>
</feature>
<dbReference type="InterPro" id="IPR001104">
    <property type="entry name" value="3-oxo-5_a-steroid_4-DH_C"/>
</dbReference>
<sequence>MALIQGWYPPSKENYDLILLIWCFFPLNSMVQWIMPWYGMGKTSVTSKLNIPGRLAWFTMEVPGFLTLLYMVLTLPGLHGITDLPWQNQVLAGLFVIHYLYRAVLFPFLQPSMSPIHVAVWLAALAFQLFNGTLLGSWLAAYGPVTEAAWRAQLGPFPTLQFAVGIALFYVGLAANFYHDDELREIRRRELQRQEKVATESGGGGGGGRGRAAATVDKHYRIPQAGLFRYVLYPHYLAEWAEWFGFYVACGFSCTPALMFLVNEVSAMLPRAVKGRRWYAERFGEEKIRGKRAVIPGIL</sequence>
<proteinExistence type="inferred from homology"/>
<keyword evidence="9" id="KW-1185">Reference proteome</keyword>
<feature type="transmembrane region" description="Helical" evidence="6">
    <location>
        <begin position="160"/>
        <end position="179"/>
    </location>
</feature>
<organism evidence="8 9">
    <name type="scientific">Cryphonectria parasitica (strain ATCC 38755 / EP155)</name>
    <dbReference type="NCBI Taxonomy" id="660469"/>
    <lineage>
        <taxon>Eukaryota</taxon>
        <taxon>Fungi</taxon>
        <taxon>Dikarya</taxon>
        <taxon>Ascomycota</taxon>
        <taxon>Pezizomycotina</taxon>
        <taxon>Sordariomycetes</taxon>
        <taxon>Sordariomycetidae</taxon>
        <taxon>Diaporthales</taxon>
        <taxon>Cryphonectriaceae</taxon>
        <taxon>Cryphonectria-Endothia species complex</taxon>
        <taxon>Cryphonectria</taxon>
    </lineage>
</organism>
<feature type="transmembrane region" description="Helical" evidence="6">
    <location>
        <begin position="17"/>
        <end position="35"/>
    </location>
</feature>
<dbReference type="EMBL" id="MU032347">
    <property type="protein sequence ID" value="KAF3766409.1"/>
    <property type="molecule type" value="Genomic_DNA"/>
</dbReference>
<dbReference type="GeneID" id="63834303"/>
<dbReference type="OrthoDB" id="5788137at2759"/>
<feature type="transmembrane region" description="Helical" evidence="6">
    <location>
        <begin position="55"/>
        <end position="78"/>
    </location>
</feature>
<reference evidence="8" key="1">
    <citation type="journal article" date="2020" name="Phytopathology">
        <title>Genome sequence of the chestnut blight fungus Cryphonectria parasitica EP155: A fundamental resource for an archetypical invasive plant pathogen.</title>
        <authorList>
            <person name="Crouch J.A."/>
            <person name="Dawe A."/>
            <person name="Aerts A."/>
            <person name="Barry K."/>
            <person name="Churchill A.C.L."/>
            <person name="Grimwood J."/>
            <person name="Hillman B."/>
            <person name="Milgroom M.G."/>
            <person name="Pangilinan J."/>
            <person name="Smith M."/>
            <person name="Salamov A."/>
            <person name="Schmutz J."/>
            <person name="Yadav J."/>
            <person name="Grigoriev I.V."/>
            <person name="Nuss D."/>
        </authorList>
    </citation>
    <scope>NUCLEOTIDE SEQUENCE</scope>
    <source>
        <strain evidence="8">EP155</strain>
    </source>
</reference>
<evidence type="ECO:0000256" key="1">
    <source>
        <dbReference type="ARBA" id="ARBA00004141"/>
    </source>
</evidence>
<evidence type="ECO:0000313" key="9">
    <source>
        <dbReference type="Proteomes" id="UP000803844"/>
    </source>
</evidence>
<feature type="domain" description="3-oxo-5-alpha-steroid 4-dehydrogenase C-terminal" evidence="7">
    <location>
        <begin position="116"/>
        <end position="190"/>
    </location>
</feature>
<dbReference type="Proteomes" id="UP000803844">
    <property type="component" value="Unassembled WGS sequence"/>
</dbReference>
<dbReference type="InterPro" id="IPR016636">
    <property type="entry name" value="3-oxo-5-alpha-steroid_4-DH"/>
</dbReference>
<keyword evidence="3 6" id="KW-0812">Transmembrane</keyword>
<feature type="transmembrane region" description="Helical" evidence="6">
    <location>
        <begin position="90"/>
        <end position="109"/>
    </location>
</feature>
<feature type="domain" description="3-oxo-5-alpha-steroid 4-dehydrogenase C-terminal" evidence="7">
    <location>
        <begin position="217"/>
        <end position="299"/>
    </location>
</feature>
<protein>
    <submittedName>
        <fullName evidence="8">3-oxo-5-alpha-steroid 4-dehydrogenase</fullName>
    </submittedName>
</protein>
<evidence type="ECO:0000256" key="2">
    <source>
        <dbReference type="ARBA" id="ARBA00007742"/>
    </source>
</evidence>
<dbReference type="PROSITE" id="PS50244">
    <property type="entry name" value="S5A_REDUCTASE"/>
    <property type="match status" value="1"/>
</dbReference>
<dbReference type="PANTHER" id="PTHR10556">
    <property type="entry name" value="3-OXO-5-ALPHA-STEROID 4-DEHYDROGENASE"/>
    <property type="match status" value="1"/>
</dbReference>
<keyword evidence="4 6" id="KW-1133">Transmembrane helix</keyword>
<evidence type="ECO:0000256" key="4">
    <source>
        <dbReference type="ARBA" id="ARBA00022989"/>
    </source>
</evidence>
<name>A0A9P4Y4P6_CRYP1</name>
<evidence type="ECO:0000256" key="6">
    <source>
        <dbReference type="SAM" id="Phobius"/>
    </source>
</evidence>
<dbReference type="InterPro" id="IPR039357">
    <property type="entry name" value="SRD5A/TECR"/>
</dbReference>
<accession>A0A9P4Y4P6</accession>